<dbReference type="Proteomes" id="UP000799764">
    <property type="component" value="Unassembled WGS sequence"/>
</dbReference>
<evidence type="ECO:0000313" key="1">
    <source>
        <dbReference type="EMBL" id="KAF2447310.1"/>
    </source>
</evidence>
<organism evidence="1 2">
    <name type="scientific">Karstenula rhodostoma CBS 690.94</name>
    <dbReference type="NCBI Taxonomy" id="1392251"/>
    <lineage>
        <taxon>Eukaryota</taxon>
        <taxon>Fungi</taxon>
        <taxon>Dikarya</taxon>
        <taxon>Ascomycota</taxon>
        <taxon>Pezizomycotina</taxon>
        <taxon>Dothideomycetes</taxon>
        <taxon>Pleosporomycetidae</taxon>
        <taxon>Pleosporales</taxon>
        <taxon>Massarineae</taxon>
        <taxon>Didymosphaeriaceae</taxon>
        <taxon>Karstenula</taxon>
    </lineage>
</organism>
<proteinExistence type="predicted"/>
<accession>A0A9P4PLI6</accession>
<dbReference type="EMBL" id="MU001497">
    <property type="protein sequence ID" value="KAF2447310.1"/>
    <property type="molecule type" value="Genomic_DNA"/>
</dbReference>
<protein>
    <submittedName>
        <fullName evidence="1">Uncharacterized protein</fullName>
    </submittedName>
</protein>
<dbReference type="AlphaFoldDB" id="A0A9P4PLI6"/>
<evidence type="ECO:0000313" key="2">
    <source>
        <dbReference type="Proteomes" id="UP000799764"/>
    </source>
</evidence>
<dbReference type="OrthoDB" id="440424at2759"/>
<keyword evidence="2" id="KW-1185">Reference proteome</keyword>
<sequence length="156" mass="17011">LLTASETADRVVHALVHTEKRGTHLKRTLDTIVSASSWTENLAEWVLAKLETPAKEAYDQACSAALAIPAFVKDHPVSTTDLALGVLVVLAPWVLEVLGFAELGPVSIPVPHDTRFVRMAEQTLSSFAAAWQARYAGYVAEGSLFSFLLRLGMVWH</sequence>
<feature type="non-terminal residue" evidence="1">
    <location>
        <position position="1"/>
    </location>
</feature>
<reference evidence="1" key="1">
    <citation type="journal article" date="2020" name="Stud. Mycol.">
        <title>101 Dothideomycetes genomes: a test case for predicting lifestyles and emergence of pathogens.</title>
        <authorList>
            <person name="Haridas S."/>
            <person name="Albert R."/>
            <person name="Binder M."/>
            <person name="Bloem J."/>
            <person name="Labutti K."/>
            <person name="Salamov A."/>
            <person name="Andreopoulos B."/>
            <person name="Baker S."/>
            <person name="Barry K."/>
            <person name="Bills G."/>
            <person name="Bluhm B."/>
            <person name="Cannon C."/>
            <person name="Castanera R."/>
            <person name="Culley D."/>
            <person name="Daum C."/>
            <person name="Ezra D."/>
            <person name="Gonzalez J."/>
            <person name="Henrissat B."/>
            <person name="Kuo A."/>
            <person name="Liang C."/>
            <person name="Lipzen A."/>
            <person name="Lutzoni F."/>
            <person name="Magnuson J."/>
            <person name="Mondo S."/>
            <person name="Nolan M."/>
            <person name="Ohm R."/>
            <person name="Pangilinan J."/>
            <person name="Park H.-J."/>
            <person name="Ramirez L."/>
            <person name="Alfaro M."/>
            <person name="Sun H."/>
            <person name="Tritt A."/>
            <person name="Yoshinaga Y."/>
            <person name="Zwiers L.-H."/>
            <person name="Turgeon B."/>
            <person name="Goodwin S."/>
            <person name="Spatafora J."/>
            <person name="Crous P."/>
            <person name="Grigoriev I."/>
        </authorList>
    </citation>
    <scope>NUCLEOTIDE SEQUENCE</scope>
    <source>
        <strain evidence="1">CBS 690.94</strain>
    </source>
</reference>
<name>A0A9P4PLI6_9PLEO</name>
<comment type="caution">
    <text evidence="1">The sequence shown here is derived from an EMBL/GenBank/DDBJ whole genome shotgun (WGS) entry which is preliminary data.</text>
</comment>
<feature type="non-terminal residue" evidence="1">
    <location>
        <position position="156"/>
    </location>
</feature>
<gene>
    <name evidence="1" type="ORF">P171DRAFT_339878</name>
</gene>